<gene>
    <name evidence="3" type="ORF">AUK40_06020</name>
</gene>
<comment type="caution">
    <text evidence="3">The sequence shown here is derived from an EMBL/GenBank/DDBJ whole genome shotgun (WGS) entry which is preliminary data.</text>
</comment>
<evidence type="ECO:0008006" key="5">
    <source>
        <dbReference type="Google" id="ProtNLM"/>
    </source>
</evidence>
<organism evidence="3 4">
    <name type="scientific">Candidatus Wirthbacteria bacterium CG2_30_54_11</name>
    <dbReference type="NCBI Taxonomy" id="1817892"/>
    <lineage>
        <taxon>Bacteria</taxon>
        <taxon>Candidatus Wirthbacteria</taxon>
    </lineage>
</organism>
<feature type="chain" id="PRO_5012475904" description="Peptidase M23 domain-containing protein" evidence="2">
    <location>
        <begin position="30"/>
        <end position="230"/>
    </location>
</feature>
<keyword evidence="2" id="KW-0732">Signal</keyword>
<evidence type="ECO:0000256" key="2">
    <source>
        <dbReference type="SAM" id="SignalP"/>
    </source>
</evidence>
<name>A0A1J5IEC5_9BACT</name>
<reference evidence="3 4" key="1">
    <citation type="journal article" date="2016" name="Environ. Microbiol.">
        <title>Genomic resolution of a cold subsurface aquifer community provides metabolic insights for novel microbes adapted to high CO concentrations.</title>
        <authorList>
            <person name="Probst A.J."/>
            <person name="Castelle C.J."/>
            <person name="Singh A."/>
            <person name="Brown C.T."/>
            <person name="Anantharaman K."/>
            <person name="Sharon I."/>
            <person name="Hug L.A."/>
            <person name="Burstein D."/>
            <person name="Emerson J.B."/>
            <person name="Thomas B.C."/>
            <person name="Banfield J.F."/>
        </authorList>
    </citation>
    <scope>NUCLEOTIDE SEQUENCE [LARGE SCALE GENOMIC DNA]</scope>
    <source>
        <strain evidence="3">CG2_30_54_11</strain>
    </source>
</reference>
<evidence type="ECO:0000256" key="1">
    <source>
        <dbReference type="SAM" id="MobiDB-lite"/>
    </source>
</evidence>
<feature type="signal peptide" evidence="2">
    <location>
        <begin position="1"/>
        <end position="29"/>
    </location>
</feature>
<feature type="region of interest" description="Disordered" evidence="1">
    <location>
        <begin position="47"/>
        <end position="68"/>
    </location>
</feature>
<sequence length="230" mass="25071">MMTQNKKQMIKPVLLSLLAMVCMSLTLTGCGKPADQAKGPEKDFIQTQTQTQTQKDQGPADTDTSQVAKSWSEEKAEFPSTTAKYITAVPVDLSQILAISKYRSCSGHDRPGYSFEGVLEQSRSMKHYLYPVPAFQGTTDQVKLFAPFDGQVASLSLEQDKVGGRPLNGNGITFSTPVDQLVGFQFGHVYFAREFRVGDRVTAGELIGYAALGDPGFDFDTLIPVTIATL</sequence>
<protein>
    <recommendedName>
        <fullName evidence="5">Peptidase M23 domain-containing protein</fullName>
    </recommendedName>
</protein>
<dbReference type="AlphaFoldDB" id="A0A1J5IEC5"/>
<evidence type="ECO:0000313" key="4">
    <source>
        <dbReference type="Proteomes" id="UP000183245"/>
    </source>
</evidence>
<evidence type="ECO:0000313" key="3">
    <source>
        <dbReference type="EMBL" id="OIP95425.1"/>
    </source>
</evidence>
<dbReference type="PROSITE" id="PS51257">
    <property type="entry name" value="PROKAR_LIPOPROTEIN"/>
    <property type="match status" value="1"/>
</dbReference>
<proteinExistence type="predicted"/>
<accession>A0A1J5IEC5</accession>
<dbReference type="Proteomes" id="UP000183245">
    <property type="component" value="Unassembled WGS sequence"/>
</dbReference>
<dbReference type="EMBL" id="MNZT01000110">
    <property type="protein sequence ID" value="OIP95425.1"/>
    <property type="molecule type" value="Genomic_DNA"/>
</dbReference>